<protein>
    <submittedName>
        <fullName evidence="2">Glycosyltransferase</fullName>
    </submittedName>
</protein>
<evidence type="ECO:0000313" key="2">
    <source>
        <dbReference type="EMBL" id="MTD12271.1"/>
    </source>
</evidence>
<dbReference type="EMBL" id="WLYL01000069">
    <property type="protein sequence ID" value="MTD12271.1"/>
    <property type="molecule type" value="Genomic_DNA"/>
</dbReference>
<dbReference type="Proteomes" id="UP000473854">
    <property type="component" value="Unassembled WGS sequence"/>
</dbReference>
<dbReference type="Gene3D" id="3.90.550.10">
    <property type="entry name" value="Spore Coat Polysaccharide Biosynthesis Protein SpsA, Chain A"/>
    <property type="match status" value="1"/>
</dbReference>
<dbReference type="CDD" id="cd00761">
    <property type="entry name" value="Glyco_tranf_GTA_type"/>
    <property type="match status" value="1"/>
</dbReference>
<gene>
    <name evidence="2" type="ORF">GIX10_12875</name>
</gene>
<dbReference type="PANTHER" id="PTHR22916:SF3">
    <property type="entry name" value="UDP-GLCNAC:BETAGAL BETA-1,3-N-ACETYLGLUCOSAMINYLTRANSFERASE-LIKE PROTEIN 1"/>
    <property type="match status" value="1"/>
</dbReference>
<keyword evidence="2" id="KW-0808">Transferase</keyword>
<evidence type="ECO:0000259" key="1">
    <source>
        <dbReference type="Pfam" id="PF00535"/>
    </source>
</evidence>
<dbReference type="InterPro" id="IPR001173">
    <property type="entry name" value="Glyco_trans_2-like"/>
</dbReference>
<dbReference type="PANTHER" id="PTHR22916">
    <property type="entry name" value="GLYCOSYLTRANSFERASE"/>
    <property type="match status" value="1"/>
</dbReference>
<sequence>MDFIRYFKIKKLLRQSRFIEACAIDQYSQYINLSWVYYRLGMYKASLDAPYHTLDFYTLFSKTISASYLGKREAVLKYILLLKKKYPNKLSNLVLPLATYYPECAMELLLFIQDKKSPIFFALHAHIYGKKLTLEKYGITLRQKNVDNENFTFLFSNITISEHSQKIDQFNKILSNYNLRNIFLKTSSSTFKVSNLQSENQLIEGEEFPLVSILVPAFNVEGRIQSCVDSLINQDYPNIEIIIVDDASTDSTVQVIQQLSEKYTQVKAIYLPVNVGPFVAKNVAITIANGEFVTTQDADDWAHPQRIINQIQPLLYHPDLVATTCNWVRLDDSGDFYAKQFIPFIRFNPSSPLFRKSKILEQTGCWHSVRMAADTEFIERLKLVFGKDKIFAVKQPLVVGAHRTNSLMTSEITGNFENKISNTRLDYWEAWRFWHIQQLRLSLIPRMSDLLNDSELFDVPVSMKNSIENMEVIQKFIKNGYSL</sequence>
<accession>A0A6L6GII1</accession>
<dbReference type="AlphaFoldDB" id="A0A6L6GII1"/>
<comment type="caution">
    <text evidence="2">The sequence shown here is derived from an EMBL/GenBank/DDBJ whole genome shotgun (WGS) entry which is preliminary data.</text>
</comment>
<dbReference type="RefSeq" id="WP_154773794.1">
    <property type="nucleotide sequence ID" value="NZ_WLYL01000069.1"/>
</dbReference>
<feature type="domain" description="Glycosyltransferase 2-like" evidence="1">
    <location>
        <begin position="212"/>
        <end position="372"/>
    </location>
</feature>
<organism evidence="2 3">
    <name type="scientific">Acinetobacter faecalis</name>
    <dbReference type="NCBI Taxonomy" id="2665161"/>
    <lineage>
        <taxon>Bacteria</taxon>
        <taxon>Pseudomonadati</taxon>
        <taxon>Pseudomonadota</taxon>
        <taxon>Gammaproteobacteria</taxon>
        <taxon>Moraxellales</taxon>
        <taxon>Moraxellaceae</taxon>
        <taxon>Acinetobacter</taxon>
    </lineage>
</organism>
<proteinExistence type="predicted"/>
<dbReference type="GO" id="GO:0016758">
    <property type="term" value="F:hexosyltransferase activity"/>
    <property type="evidence" value="ECO:0007669"/>
    <property type="project" value="UniProtKB-ARBA"/>
</dbReference>
<evidence type="ECO:0000313" key="3">
    <source>
        <dbReference type="Proteomes" id="UP000473854"/>
    </source>
</evidence>
<reference evidence="2 3" key="1">
    <citation type="submission" date="2019-11" db="EMBL/GenBank/DDBJ databases">
        <authorList>
            <person name="An D."/>
        </authorList>
    </citation>
    <scope>NUCLEOTIDE SEQUENCE [LARGE SCALE GENOMIC DNA]</scope>
    <source>
        <strain evidence="2 3">YIM 103518</strain>
    </source>
</reference>
<dbReference type="InterPro" id="IPR029044">
    <property type="entry name" value="Nucleotide-diphossugar_trans"/>
</dbReference>
<name>A0A6L6GII1_9GAMM</name>
<dbReference type="Pfam" id="PF00535">
    <property type="entry name" value="Glycos_transf_2"/>
    <property type="match status" value="1"/>
</dbReference>
<dbReference type="SUPFAM" id="SSF53448">
    <property type="entry name" value="Nucleotide-diphospho-sugar transferases"/>
    <property type="match status" value="1"/>
</dbReference>